<protein>
    <recommendedName>
        <fullName evidence="2">Antitoxin</fullName>
    </recommendedName>
</protein>
<sequence>MVLLDRIEINPRICNGKPVIKGTRIPVSVLLEQLAEGKSWQTILSGYPELQEQDIQAALHYARISLDHTKVEIIGA</sequence>
<organism evidence="1">
    <name type="scientific">marine sediment metagenome</name>
    <dbReference type="NCBI Taxonomy" id="412755"/>
    <lineage>
        <taxon>unclassified sequences</taxon>
        <taxon>metagenomes</taxon>
        <taxon>ecological metagenomes</taxon>
    </lineage>
</organism>
<dbReference type="Gene3D" id="1.10.10.10">
    <property type="entry name" value="Winged helix-like DNA-binding domain superfamily/Winged helix DNA-binding domain"/>
    <property type="match status" value="1"/>
</dbReference>
<dbReference type="EMBL" id="LAZR01022556">
    <property type="protein sequence ID" value="KKL81459.1"/>
    <property type="molecule type" value="Genomic_DNA"/>
</dbReference>
<comment type="caution">
    <text evidence="1">The sequence shown here is derived from an EMBL/GenBank/DDBJ whole genome shotgun (WGS) entry which is preliminary data.</text>
</comment>
<dbReference type="InterPro" id="IPR009057">
    <property type="entry name" value="Homeodomain-like_sf"/>
</dbReference>
<evidence type="ECO:0000313" key="1">
    <source>
        <dbReference type="EMBL" id="KKL81459.1"/>
    </source>
</evidence>
<gene>
    <name evidence="1" type="ORF">LCGC14_1994550</name>
</gene>
<dbReference type="SUPFAM" id="SSF46689">
    <property type="entry name" value="Homeodomain-like"/>
    <property type="match status" value="1"/>
</dbReference>
<accession>A0A0F9F4V6</accession>
<evidence type="ECO:0008006" key="2">
    <source>
        <dbReference type="Google" id="ProtNLM"/>
    </source>
</evidence>
<dbReference type="PANTHER" id="PTHR34849">
    <property type="entry name" value="SSL5025 PROTEIN"/>
    <property type="match status" value="1"/>
</dbReference>
<name>A0A0F9F4V6_9ZZZZ</name>
<dbReference type="Pfam" id="PF04255">
    <property type="entry name" value="DUF433"/>
    <property type="match status" value="1"/>
</dbReference>
<proteinExistence type="predicted"/>
<dbReference type="InterPro" id="IPR007367">
    <property type="entry name" value="DUF433"/>
</dbReference>
<dbReference type="InterPro" id="IPR036388">
    <property type="entry name" value="WH-like_DNA-bd_sf"/>
</dbReference>
<dbReference type="AlphaFoldDB" id="A0A0F9F4V6"/>
<reference evidence="1" key="1">
    <citation type="journal article" date="2015" name="Nature">
        <title>Complex archaea that bridge the gap between prokaryotes and eukaryotes.</title>
        <authorList>
            <person name="Spang A."/>
            <person name="Saw J.H."/>
            <person name="Jorgensen S.L."/>
            <person name="Zaremba-Niedzwiedzka K."/>
            <person name="Martijn J."/>
            <person name="Lind A.E."/>
            <person name="van Eijk R."/>
            <person name="Schleper C."/>
            <person name="Guy L."/>
            <person name="Ettema T.J."/>
        </authorList>
    </citation>
    <scope>NUCLEOTIDE SEQUENCE</scope>
</reference>
<dbReference type="PANTHER" id="PTHR34849:SF3">
    <property type="entry name" value="SSR2962 PROTEIN"/>
    <property type="match status" value="1"/>
</dbReference>